<sequence>TEQPQRGRHRREASEQAAAGGQPTTSILSRRNPTYLAATVQSLAFLPSSDSLHLLAVDICSGSATPSCCRLAACRTTPGGWRMGRSVDELSYPPRILSFLFSSLHLLMSHELIYFYPAKKK</sequence>
<dbReference type="AlphaFoldDB" id="A0A8R7PI64"/>
<dbReference type="EnsemblPlants" id="TuG1812G0200004314.01.T01">
    <property type="protein sequence ID" value="TuG1812G0200004314.01.T01.cds455027"/>
    <property type="gene ID" value="TuG1812G0200004314.01"/>
</dbReference>
<reference evidence="3" key="1">
    <citation type="journal article" date="2013" name="Nature">
        <title>Draft genome of the wheat A-genome progenitor Triticum urartu.</title>
        <authorList>
            <person name="Ling H.Q."/>
            <person name="Zhao S."/>
            <person name="Liu D."/>
            <person name="Wang J."/>
            <person name="Sun H."/>
            <person name="Zhang C."/>
            <person name="Fan H."/>
            <person name="Li D."/>
            <person name="Dong L."/>
            <person name="Tao Y."/>
            <person name="Gao C."/>
            <person name="Wu H."/>
            <person name="Li Y."/>
            <person name="Cui Y."/>
            <person name="Guo X."/>
            <person name="Zheng S."/>
            <person name="Wang B."/>
            <person name="Yu K."/>
            <person name="Liang Q."/>
            <person name="Yang W."/>
            <person name="Lou X."/>
            <person name="Chen J."/>
            <person name="Feng M."/>
            <person name="Jian J."/>
            <person name="Zhang X."/>
            <person name="Luo G."/>
            <person name="Jiang Y."/>
            <person name="Liu J."/>
            <person name="Wang Z."/>
            <person name="Sha Y."/>
            <person name="Zhang B."/>
            <person name="Wu H."/>
            <person name="Tang D."/>
            <person name="Shen Q."/>
            <person name="Xue P."/>
            <person name="Zou S."/>
            <person name="Wang X."/>
            <person name="Liu X."/>
            <person name="Wang F."/>
            <person name="Yang Y."/>
            <person name="An X."/>
            <person name="Dong Z."/>
            <person name="Zhang K."/>
            <person name="Zhang X."/>
            <person name="Luo M.C."/>
            <person name="Dvorak J."/>
            <person name="Tong Y."/>
            <person name="Wang J."/>
            <person name="Yang H."/>
            <person name="Li Z."/>
            <person name="Wang D."/>
            <person name="Zhang A."/>
            <person name="Wang J."/>
        </authorList>
    </citation>
    <scope>NUCLEOTIDE SEQUENCE</scope>
    <source>
        <strain evidence="3">cv. G1812</strain>
    </source>
</reference>
<dbReference type="Proteomes" id="UP000015106">
    <property type="component" value="Chromosome 2"/>
</dbReference>
<evidence type="ECO:0000313" key="2">
    <source>
        <dbReference type="EnsemblPlants" id="TuG1812G0200004314.01.T01.cds455027"/>
    </source>
</evidence>
<keyword evidence="3" id="KW-1185">Reference proteome</keyword>
<reference evidence="2" key="3">
    <citation type="submission" date="2022-06" db="UniProtKB">
        <authorList>
            <consortium name="EnsemblPlants"/>
        </authorList>
    </citation>
    <scope>IDENTIFICATION</scope>
</reference>
<organism evidence="2 3">
    <name type="scientific">Triticum urartu</name>
    <name type="common">Red wild einkorn</name>
    <name type="synonym">Crithodium urartu</name>
    <dbReference type="NCBI Taxonomy" id="4572"/>
    <lineage>
        <taxon>Eukaryota</taxon>
        <taxon>Viridiplantae</taxon>
        <taxon>Streptophyta</taxon>
        <taxon>Embryophyta</taxon>
        <taxon>Tracheophyta</taxon>
        <taxon>Spermatophyta</taxon>
        <taxon>Magnoliopsida</taxon>
        <taxon>Liliopsida</taxon>
        <taxon>Poales</taxon>
        <taxon>Poaceae</taxon>
        <taxon>BOP clade</taxon>
        <taxon>Pooideae</taxon>
        <taxon>Triticodae</taxon>
        <taxon>Triticeae</taxon>
        <taxon>Triticinae</taxon>
        <taxon>Triticum</taxon>
    </lineage>
</organism>
<feature type="compositionally biased region" description="Basic residues" evidence="1">
    <location>
        <begin position="1"/>
        <end position="11"/>
    </location>
</feature>
<evidence type="ECO:0000313" key="3">
    <source>
        <dbReference type="Proteomes" id="UP000015106"/>
    </source>
</evidence>
<accession>A0A8R7PI64</accession>
<feature type="region of interest" description="Disordered" evidence="1">
    <location>
        <begin position="1"/>
        <end position="28"/>
    </location>
</feature>
<evidence type="ECO:0000256" key="1">
    <source>
        <dbReference type="SAM" id="MobiDB-lite"/>
    </source>
</evidence>
<reference evidence="2" key="2">
    <citation type="submission" date="2018-03" db="EMBL/GenBank/DDBJ databases">
        <title>The Triticum urartu genome reveals the dynamic nature of wheat genome evolution.</title>
        <authorList>
            <person name="Ling H."/>
            <person name="Ma B."/>
            <person name="Shi X."/>
            <person name="Liu H."/>
            <person name="Dong L."/>
            <person name="Sun H."/>
            <person name="Cao Y."/>
            <person name="Gao Q."/>
            <person name="Zheng S."/>
            <person name="Li Y."/>
            <person name="Yu Y."/>
            <person name="Du H."/>
            <person name="Qi M."/>
            <person name="Li Y."/>
            <person name="Yu H."/>
            <person name="Cui Y."/>
            <person name="Wang N."/>
            <person name="Chen C."/>
            <person name="Wu H."/>
            <person name="Zhao Y."/>
            <person name="Zhang J."/>
            <person name="Li Y."/>
            <person name="Zhou W."/>
            <person name="Zhang B."/>
            <person name="Hu W."/>
            <person name="Eijk M."/>
            <person name="Tang J."/>
            <person name="Witsenboer H."/>
            <person name="Zhao S."/>
            <person name="Li Z."/>
            <person name="Zhang A."/>
            <person name="Wang D."/>
            <person name="Liang C."/>
        </authorList>
    </citation>
    <scope>NUCLEOTIDE SEQUENCE [LARGE SCALE GENOMIC DNA]</scope>
    <source>
        <strain evidence="2">cv. G1812</strain>
    </source>
</reference>
<protein>
    <submittedName>
        <fullName evidence="2">Uncharacterized protein</fullName>
    </submittedName>
</protein>
<proteinExistence type="predicted"/>
<name>A0A8R7PI64_TRIUA</name>
<dbReference type="Gramene" id="TuG1812G0200004314.01.T01">
    <property type="protein sequence ID" value="TuG1812G0200004314.01.T01.cds455027"/>
    <property type="gene ID" value="TuG1812G0200004314.01"/>
</dbReference>